<protein>
    <submittedName>
        <fullName evidence="2">Uncharacterized protein</fullName>
    </submittedName>
</protein>
<name>A0A0S4TJV2_CRYHO</name>
<accession>A0A0S4TJV2</accession>
<feature type="transmembrane region" description="Helical" evidence="1">
    <location>
        <begin position="135"/>
        <end position="161"/>
    </location>
</feature>
<proteinExistence type="predicted"/>
<feature type="transmembrane region" description="Helical" evidence="1">
    <location>
        <begin position="233"/>
        <end position="255"/>
    </location>
</feature>
<organism evidence="2">
    <name type="scientific">Cryptosporidium hominis</name>
    <dbReference type="NCBI Taxonomy" id="237895"/>
    <lineage>
        <taxon>Eukaryota</taxon>
        <taxon>Sar</taxon>
        <taxon>Alveolata</taxon>
        <taxon>Apicomplexa</taxon>
        <taxon>Conoidasida</taxon>
        <taxon>Coccidia</taxon>
        <taxon>Eucoccidiorida</taxon>
        <taxon>Eimeriorina</taxon>
        <taxon>Cryptosporidiidae</taxon>
        <taxon>Cryptosporidium</taxon>
    </lineage>
</organism>
<dbReference type="VEuPathDB" id="CryptoDB:Chro.80104"/>
<sequence>MNSLENQKPIKENEIELENVLVKQPILKEVDEKIENFTKNDSEPTVQVNLKEDCHLVALNIGSSNSAKSSVSSLEFIRQYTDKKEAIFLIAEYLLLISSIILGIYIAYQEYELEKFLKNKNGFEKTANYVKQANIMTIITTTVMATQLIINCIFGILFILFKQGIIVRWINIFKSKLFIDQVFIWQSPFISLPIIITAMVKLMVNFRSNLEEIMVLQESTLIIETSNFALNKLYFIIIYYSVYLSTNFIVELFVVRRQYLGNFIQSQRLGILDYSIAYIGNAALVASLILYFFKFRYSSSAESNIDLKSQVDYYYRTVLAAATHSGLIAISVGILGYIASLSCSKMLILISLIVKFYSTFVFSWSCSLVWFGNHLLKLFCNIDSIAPNLYSLSTQDYLAFKNACFTRPNFYMITVLVIIQLTLSIFTLVLNFQFLISKKIWKSEPN</sequence>
<dbReference type="VEuPathDB" id="CryptoDB:ChTU502y2012_409g0140"/>
<feature type="transmembrane region" description="Helical" evidence="1">
    <location>
        <begin position="276"/>
        <end position="293"/>
    </location>
</feature>
<dbReference type="AlphaFoldDB" id="A0A0S4TJV2"/>
<dbReference type="VEuPathDB" id="CryptoDB:CHUDEA8_850"/>
<dbReference type="EMBL" id="LN877954">
    <property type="protein sequence ID" value="CUV07629.1"/>
    <property type="molecule type" value="Genomic_DNA"/>
</dbReference>
<dbReference type="VEuPathDB" id="CryptoDB:GY17_00002828"/>
<keyword evidence="1" id="KW-0472">Membrane</keyword>
<evidence type="ECO:0000313" key="2">
    <source>
        <dbReference type="EMBL" id="CUV07629.1"/>
    </source>
</evidence>
<keyword evidence="1" id="KW-1133">Transmembrane helix</keyword>
<feature type="transmembrane region" description="Helical" evidence="1">
    <location>
        <begin position="346"/>
        <end position="371"/>
    </location>
</feature>
<reference evidence="2" key="1">
    <citation type="submission" date="2015-08" db="EMBL/GenBank/DDBJ databases">
        <authorList>
            <person name="Babu N.S."/>
            <person name="Beckwith C.J."/>
            <person name="Beseler K.G."/>
            <person name="Brison A."/>
            <person name="Carone J.V."/>
            <person name="Caskin T.P."/>
            <person name="Diamond M."/>
            <person name="Durham M.E."/>
            <person name="Foxe J.M."/>
            <person name="Go M."/>
            <person name="Henderson B.A."/>
            <person name="Jones I.B."/>
            <person name="McGettigan J.A."/>
            <person name="Micheletti S.J."/>
            <person name="Nasrallah M.E."/>
            <person name="Ortiz D."/>
            <person name="Piller C.R."/>
            <person name="Privatt S.R."/>
            <person name="Schneider S.L."/>
            <person name="Sharp S."/>
            <person name="Smith T.C."/>
            <person name="Stanton J.D."/>
            <person name="Ullery H.E."/>
            <person name="Wilson R.J."/>
            <person name="Serrano M.G."/>
            <person name="Buck G."/>
            <person name="Lee V."/>
            <person name="Wang Y."/>
            <person name="Carvalho R."/>
            <person name="Voegtly L."/>
            <person name="Shi R."/>
            <person name="Duckworth R."/>
            <person name="Johnson A."/>
            <person name="Loviza R."/>
            <person name="Walstead R."/>
            <person name="Shah Z."/>
            <person name="Kiflezghi M."/>
            <person name="Wade K."/>
            <person name="Ball S.L."/>
            <person name="Bradley K.W."/>
            <person name="Asai D.J."/>
            <person name="Bowman C.A."/>
            <person name="Russell D.A."/>
            <person name="Pope W.H."/>
            <person name="Jacobs-Sera D."/>
            <person name="Hendrix R.W."/>
            <person name="Hatfull G.F."/>
        </authorList>
    </citation>
    <scope>NUCLEOTIDE SEQUENCE [LARGE SCALE GENOMIC DNA]</scope>
</reference>
<evidence type="ECO:0000256" key="1">
    <source>
        <dbReference type="SAM" id="Phobius"/>
    </source>
</evidence>
<gene>
    <name evidence="2" type="ORF">CHUDEA8_850</name>
</gene>
<feature type="transmembrane region" description="Helical" evidence="1">
    <location>
        <begin position="313"/>
        <end position="339"/>
    </location>
</feature>
<dbReference type="OrthoDB" id="341235at2759"/>
<feature type="transmembrane region" description="Helical" evidence="1">
    <location>
        <begin position="410"/>
        <end position="432"/>
    </location>
</feature>
<feature type="transmembrane region" description="Helical" evidence="1">
    <location>
        <begin position="86"/>
        <end position="108"/>
    </location>
</feature>
<keyword evidence="1" id="KW-0812">Transmembrane</keyword>
<dbReference type="Proteomes" id="UP000199752">
    <property type="component" value="Chromosome 8"/>
</dbReference>
<feature type="transmembrane region" description="Helical" evidence="1">
    <location>
        <begin position="182"/>
        <end position="204"/>
    </location>
</feature>